<organism evidence="1 2">
    <name type="scientific">Salmonella enterica subsp. arizonae</name>
    <dbReference type="NCBI Taxonomy" id="59203"/>
    <lineage>
        <taxon>Bacteria</taxon>
        <taxon>Pseudomonadati</taxon>
        <taxon>Pseudomonadota</taxon>
        <taxon>Gammaproteobacteria</taxon>
        <taxon>Enterobacterales</taxon>
        <taxon>Enterobacteriaceae</taxon>
        <taxon>Salmonella</taxon>
    </lineage>
</organism>
<name>A0A2X4T7F6_SALER</name>
<sequence>MASALSVNPMQTTNARGTFYAKSDGLIQGVALDDPAARYALASGTLGSDEIKPLWGGLPVNELVPGASSAPRGSIIKRAASLSQLVAFPCSTRHTTA</sequence>
<evidence type="ECO:0000313" key="2">
    <source>
        <dbReference type="Proteomes" id="UP000248731"/>
    </source>
</evidence>
<evidence type="ECO:0000313" key="1">
    <source>
        <dbReference type="EMBL" id="SQI23397.1"/>
    </source>
</evidence>
<accession>A0A2X4T7F6</accession>
<protein>
    <submittedName>
        <fullName evidence="1">Uncharacterized protein</fullName>
    </submittedName>
</protein>
<dbReference type="EMBL" id="LS483466">
    <property type="protein sequence ID" value="SQI23397.1"/>
    <property type="molecule type" value="Genomic_DNA"/>
</dbReference>
<keyword evidence="2" id="KW-1185">Reference proteome</keyword>
<proteinExistence type="predicted"/>
<gene>
    <name evidence="1" type="ORF">NCTC7307_02390</name>
</gene>
<dbReference type="AlphaFoldDB" id="A0A2X4T7F6"/>
<reference evidence="1 2" key="1">
    <citation type="submission" date="2018-06" db="EMBL/GenBank/DDBJ databases">
        <authorList>
            <consortium name="Pathogen Informatics"/>
            <person name="Doyle S."/>
        </authorList>
    </citation>
    <scope>NUCLEOTIDE SEQUENCE [LARGE SCALE GENOMIC DNA]</scope>
    <source>
        <strain evidence="1 2">NCTC7307</strain>
    </source>
</reference>
<dbReference type="Proteomes" id="UP000248731">
    <property type="component" value="Chromosome 1"/>
</dbReference>